<accession>A0A8H9LU28</accession>
<evidence type="ECO:0000313" key="4">
    <source>
        <dbReference type="EMBL" id="GFH78195.1"/>
    </source>
</evidence>
<name>A0A8H9LU28_9ACTN</name>
<reference evidence="5" key="1">
    <citation type="journal article" date="2014" name="Int. J. Syst. Evol. Microbiol.">
        <title>Complete genome sequence of Corynebacterium casei LMG S-19264T (=DSM 44701T), isolated from a smear-ripened cheese.</title>
        <authorList>
            <consortium name="US DOE Joint Genome Institute (JGI-PGF)"/>
            <person name="Walter F."/>
            <person name="Albersmeier A."/>
            <person name="Kalinowski J."/>
            <person name="Ruckert C."/>
        </authorList>
    </citation>
    <scope>NUCLEOTIDE SEQUENCE</scope>
    <source>
        <strain evidence="5">JCM 4136</strain>
    </source>
</reference>
<feature type="domain" description="DUF6234" evidence="3">
    <location>
        <begin position="40"/>
        <end position="157"/>
    </location>
</feature>
<evidence type="ECO:0000313" key="5">
    <source>
        <dbReference type="EMBL" id="GGU79977.1"/>
    </source>
</evidence>
<reference evidence="4 6" key="2">
    <citation type="submission" date="2020-02" db="EMBL/GenBank/DDBJ databases">
        <title>Whole genome shotgun sequence of Streptomyces gougerotii NBRC 13043.</title>
        <authorList>
            <person name="Ichikawa N."/>
            <person name="Komaki H."/>
            <person name="Tamura T."/>
        </authorList>
    </citation>
    <scope>NUCLEOTIDE SEQUENCE [LARGE SCALE GENOMIC DNA]</scope>
    <source>
        <strain evidence="4 6">NBRC 13043</strain>
    </source>
</reference>
<feature type="region of interest" description="Disordered" evidence="1">
    <location>
        <begin position="132"/>
        <end position="152"/>
    </location>
</feature>
<feature type="transmembrane region" description="Helical" evidence="2">
    <location>
        <begin position="105"/>
        <end position="128"/>
    </location>
</feature>
<dbReference type="EMBL" id="BLLO01000017">
    <property type="protein sequence ID" value="GFH78195.1"/>
    <property type="molecule type" value="Genomic_DNA"/>
</dbReference>
<comment type="caution">
    <text evidence="5">The sequence shown here is derived from an EMBL/GenBank/DDBJ whole genome shotgun (WGS) entry which is preliminary data.</text>
</comment>
<proteinExistence type="predicted"/>
<evidence type="ECO:0000256" key="1">
    <source>
        <dbReference type="SAM" id="MobiDB-lite"/>
    </source>
</evidence>
<evidence type="ECO:0000313" key="6">
    <source>
        <dbReference type="Proteomes" id="UP000480804"/>
    </source>
</evidence>
<protein>
    <recommendedName>
        <fullName evidence="3">DUF6234 domain-containing protein</fullName>
    </recommendedName>
</protein>
<gene>
    <name evidence="5" type="ORF">GCM10010227_37790</name>
    <name evidence="4" type="ORF">Sgou_28650</name>
</gene>
<dbReference type="Proteomes" id="UP000660975">
    <property type="component" value="Unassembled WGS sequence"/>
</dbReference>
<dbReference type="AlphaFoldDB" id="A0A8H9LU28"/>
<keyword evidence="6" id="KW-1185">Reference proteome</keyword>
<organism evidence="5 7">
    <name type="scientific">Streptomyces gougerotii</name>
    <dbReference type="NCBI Taxonomy" id="53448"/>
    <lineage>
        <taxon>Bacteria</taxon>
        <taxon>Bacillati</taxon>
        <taxon>Actinomycetota</taxon>
        <taxon>Actinomycetes</taxon>
        <taxon>Kitasatosporales</taxon>
        <taxon>Streptomycetaceae</taxon>
        <taxon>Streptomyces</taxon>
        <taxon>Streptomyces diastaticus group</taxon>
    </lineage>
</organism>
<keyword evidence="2" id="KW-1133">Transmembrane helix</keyword>
<dbReference type="Proteomes" id="UP000480804">
    <property type="component" value="Unassembled WGS sequence"/>
</dbReference>
<reference evidence="5" key="3">
    <citation type="submission" date="2020-09" db="EMBL/GenBank/DDBJ databases">
        <authorList>
            <person name="Sun Q."/>
            <person name="Ohkuma M."/>
        </authorList>
    </citation>
    <scope>NUCLEOTIDE SEQUENCE</scope>
    <source>
        <strain evidence="5">JCM 4136</strain>
    </source>
</reference>
<feature type="transmembrane region" description="Helical" evidence="2">
    <location>
        <begin position="36"/>
        <end position="61"/>
    </location>
</feature>
<sequence length="162" mass="16054">MRASLRHAKVLVMTSSSPQSGGVPARPAGHAPLGPLAQFGVALGLVVLETASAAAVLLFWFGAALHLDTGTPAPEVSPTPYLLALAAIGLCAGAAAFASGRRREWGVAVTQGLMAVSLIGAALVGATLETRGAARDQPPPAAPGVAGCRSGDDSRECAHLGG</sequence>
<dbReference type="Pfam" id="PF19747">
    <property type="entry name" value="DUF6234"/>
    <property type="match status" value="1"/>
</dbReference>
<evidence type="ECO:0000256" key="2">
    <source>
        <dbReference type="SAM" id="Phobius"/>
    </source>
</evidence>
<evidence type="ECO:0000313" key="7">
    <source>
        <dbReference type="Proteomes" id="UP000660975"/>
    </source>
</evidence>
<keyword evidence="2" id="KW-0812">Transmembrane</keyword>
<evidence type="ECO:0000259" key="3">
    <source>
        <dbReference type="Pfam" id="PF19747"/>
    </source>
</evidence>
<dbReference type="EMBL" id="BMSC01000012">
    <property type="protein sequence ID" value="GGU79977.1"/>
    <property type="molecule type" value="Genomic_DNA"/>
</dbReference>
<keyword evidence="2" id="KW-0472">Membrane</keyword>
<dbReference type="InterPro" id="IPR046201">
    <property type="entry name" value="DUF6234"/>
</dbReference>
<feature type="transmembrane region" description="Helical" evidence="2">
    <location>
        <begin position="81"/>
        <end position="98"/>
    </location>
</feature>